<dbReference type="InParanoid" id="A0A482XMC5"/>
<organism evidence="1 2">
    <name type="scientific">Laodelphax striatellus</name>
    <name type="common">Small brown planthopper</name>
    <name type="synonym">Delphax striatella</name>
    <dbReference type="NCBI Taxonomy" id="195883"/>
    <lineage>
        <taxon>Eukaryota</taxon>
        <taxon>Metazoa</taxon>
        <taxon>Ecdysozoa</taxon>
        <taxon>Arthropoda</taxon>
        <taxon>Hexapoda</taxon>
        <taxon>Insecta</taxon>
        <taxon>Pterygota</taxon>
        <taxon>Neoptera</taxon>
        <taxon>Paraneoptera</taxon>
        <taxon>Hemiptera</taxon>
        <taxon>Auchenorrhyncha</taxon>
        <taxon>Fulgoroidea</taxon>
        <taxon>Delphacidae</taxon>
        <taxon>Criomorphinae</taxon>
        <taxon>Laodelphax</taxon>
    </lineage>
</organism>
<dbReference type="AlphaFoldDB" id="A0A482XMC5"/>
<accession>A0A482XMC5</accession>
<keyword evidence="2" id="KW-1185">Reference proteome</keyword>
<reference evidence="1 2" key="1">
    <citation type="journal article" date="2017" name="Gigascience">
        <title>Genome sequence of the small brown planthopper, Laodelphax striatellus.</title>
        <authorList>
            <person name="Zhu J."/>
            <person name="Jiang F."/>
            <person name="Wang X."/>
            <person name="Yang P."/>
            <person name="Bao Y."/>
            <person name="Zhao W."/>
            <person name="Wang W."/>
            <person name="Lu H."/>
            <person name="Wang Q."/>
            <person name="Cui N."/>
            <person name="Li J."/>
            <person name="Chen X."/>
            <person name="Luo L."/>
            <person name="Yu J."/>
            <person name="Kang L."/>
            <person name="Cui F."/>
        </authorList>
    </citation>
    <scope>NUCLEOTIDE SEQUENCE [LARGE SCALE GENOMIC DNA]</scope>
    <source>
        <strain evidence="1">Lst14</strain>
    </source>
</reference>
<name>A0A482XMC5_LAOST</name>
<dbReference type="EMBL" id="QKKF02004629">
    <property type="protein sequence ID" value="RZF47275.1"/>
    <property type="molecule type" value="Genomic_DNA"/>
</dbReference>
<evidence type="ECO:0000313" key="2">
    <source>
        <dbReference type="Proteomes" id="UP000291343"/>
    </source>
</evidence>
<protein>
    <submittedName>
        <fullName evidence="1">Uncharacterized protein</fullName>
    </submittedName>
</protein>
<gene>
    <name evidence="1" type="ORF">LSTR_LSTR004984</name>
</gene>
<sequence>MIGRVLCEKPESFLKGAAATHHNSRGQSANARLALLWSIQFDKFFVCRQIEAKDSNDLADCFKSDCERVVLRLRGE</sequence>
<proteinExistence type="predicted"/>
<comment type="caution">
    <text evidence="1">The sequence shown here is derived from an EMBL/GenBank/DDBJ whole genome shotgun (WGS) entry which is preliminary data.</text>
</comment>
<dbReference type="Proteomes" id="UP000291343">
    <property type="component" value="Unassembled WGS sequence"/>
</dbReference>
<evidence type="ECO:0000313" key="1">
    <source>
        <dbReference type="EMBL" id="RZF47275.1"/>
    </source>
</evidence>